<organism evidence="1 2">
    <name type="scientific">Dictyobacter arantiisoli</name>
    <dbReference type="NCBI Taxonomy" id="2014874"/>
    <lineage>
        <taxon>Bacteria</taxon>
        <taxon>Bacillati</taxon>
        <taxon>Chloroflexota</taxon>
        <taxon>Ktedonobacteria</taxon>
        <taxon>Ktedonobacterales</taxon>
        <taxon>Dictyobacteraceae</taxon>
        <taxon>Dictyobacter</taxon>
    </lineage>
</organism>
<dbReference type="Gene3D" id="3.40.50.720">
    <property type="entry name" value="NAD(P)-binding Rossmann-like Domain"/>
    <property type="match status" value="1"/>
</dbReference>
<evidence type="ECO:0000313" key="1">
    <source>
        <dbReference type="EMBL" id="GCF10672.1"/>
    </source>
</evidence>
<dbReference type="EMBL" id="BIXY01000079">
    <property type="protein sequence ID" value="GCF10672.1"/>
    <property type="molecule type" value="Genomic_DNA"/>
</dbReference>
<evidence type="ECO:0000313" key="2">
    <source>
        <dbReference type="Proteomes" id="UP000322530"/>
    </source>
</evidence>
<name>A0A5A5TH81_9CHLR</name>
<accession>A0A5A5TH81</accession>
<dbReference type="AlphaFoldDB" id="A0A5A5TH81"/>
<gene>
    <name evidence="1" type="ORF">KDI_42360</name>
</gene>
<proteinExistence type="predicted"/>
<keyword evidence="2" id="KW-1185">Reference proteome</keyword>
<evidence type="ECO:0008006" key="3">
    <source>
        <dbReference type="Google" id="ProtNLM"/>
    </source>
</evidence>
<dbReference type="Gene3D" id="3.90.180.10">
    <property type="entry name" value="Medium-chain alcohol dehydrogenases, catalytic domain"/>
    <property type="match status" value="1"/>
</dbReference>
<dbReference type="Proteomes" id="UP000322530">
    <property type="component" value="Unassembled WGS sequence"/>
</dbReference>
<sequence>MCVNLGTSESTEVSLNLRTILSKSIHFCELFLLKELERSSVAEDLQGLAQLVANGQLNPRINVQAPWTEASEVTQRFLDRRITGKAVLALA</sequence>
<protein>
    <recommendedName>
        <fullName evidence="3">Alcohol dehydrogenase-like C-terminal domain-containing protein</fullName>
    </recommendedName>
</protein>
<reference evidence="1 2" key="1">
    <citation type="submission" date="2019-01" db="EMBL/GenBank/DDBJ databases">
        <title>Draft genome sequence of Dictyobacter sp. Uno17.</title>
        <authorList>
            <person name="Wang C.M."/>
            <person name="Zheng Y."/>
            <person name="Sakai Y."/>
            <person name="Abe K."/>
            <person name="Yokota A."/>
            <person name="Yabe S."/>
        </authorList>
    </citation>
    <scope>NUCLEOTIDE SEQUENCE [LARGE SCALE GENOMIC DNA]</scope>
    <source>
        <strain evidence="1 2">Uno17</strain>
    </source>
</reference>
<comment type="caution">
    <text evidence="1">The sequence shown here is derived from an EMBL/GenBank/DDBJ whole genome shotgun (WGS) entry which is preliminary data.</text>
</comment>